<dbReference type="GO" id="GO:0009908">
    <property type="term" value="P:flower development"/>
    <property type="evidence" value="ECO:0007669"/>
    <property type="project" value="UniProtKB-KW"/>
</dbReference>
<dbReference type="InterPro" id="IPR002487">
    <property type="entry name" value="TF_Kbox"/>
</dbReference>
<evidence type="ECO:0000256" key="5">
    <source>
        <dbReference type="ARBA" id="ARBA00023125"/>
    </source>
</evidence>
<evidence type="ECO:0000259" key="9">
    <source>
        <dbReference type="PROSITE" id="PS51297"/>
    </source>
</evidence>
<proteinExistence type="predicted"/>
<gene>
    <name evidence="10" type="ORF">DARMORV10_C07P53640.1</name>
</gene>
<dbReference type="Pfam" id="PF00319">
    <property type="entry name" value="SRF-TF"/>
    <property type="match status" value="1"/>
</dbReference>
<keyword evidence="3" id="KW-0805">Transcription regulation</keyword>
<keyword evidence="4" id="KW-0287">Flowering</keyword>
<dbReference type="EMBL" id="HG994371">
    <property type="protein sequence ID" value="CAF2027786.1"/>
    <property type="molecule type" value="Genomic_DNA"/>
</dbReference>
<dbReference type="PROSITE" id="PS50066">
    <property type="entry name" value="MADS_BOX_2"/>
    <property type="match status" value="1"/>
</dbReference>
<dbReference type="Proteomes" id="UP001295469">
    <property type="component" value="Chromosome C07"/>
</dbReference>
<organism evidence="10">
    <name type="scientific">Brassica napus</name>
    <name type="common">Rape</name>
    <dbReference type="NCBI Taxonomy" id="3708"/>
    <lineage>
        <taxon>Eukaryota</taxon>
        <taxon>Viridiplantae</taxon>
        <taxon>Streptophyta</taxon>
        <taxon>Embryophyta</taxon>
        <taxon>Tracheophyta</taxon>
        <taxon>Spermatophyta</taxon>
        <taxon>Magnoliopsida</taxon>
        <taxon>eudicotyledons</taxon>
        <taxon>Gunneridae</taxon>
        <taxon>Pentapetalae</taxon>
        <taxon>rosids</taxon>
        <taxon>malvids</taxon>
        <taxon>Brassicales</taxon>
        <taxon>Brassicaceae</taxon>
        <taxon>Brassiceae</taxon>
        <taxon>Brassica</taxon>
    </lineage>
</organism>
<dbReference type="PANTHER" id="PTHR31933:SF5">
    <property type="entry name" value="O-FUCOSYLTRANSFERASE 31"/>
    <property type="match status" value="1"/>
</dbReference>
<dbReference type="GO" id="GO:0046983">
    <property type="term" value="F:protein dimerization activity"/>
    <property type="evidence" value="ECO:0007669"/>
    <property type="project" value="InterPro"/>
</dbReference>
<evidence type="ECO:0000256" key="3">
    <source>
        <dbReference type="ARBA" id="ARBA00023015"/>
    </source>
</evidence>
<dbReference type="Pfam" id="PF01486">
    <property type="entry name" value="K-box"/>
    <property type="match status" value="1"/>
</dbReference>
<protein>
    <submittedName>
        <fullName evidence="10">(rape) hypothetical protein</fullName>
    </submittedName>
</protein>
<keyword evidence="5" id="KW-0238">DNA-binding</keyword>
<keyword evidence="2" id="KW-0221">Differentiation</keyword>
<dbReference type="GO" id="GO:0005634">
    <property type="term" value="C:nucleus"/>
    <property type="evidence" value="ECO:0007669"/>
    <property type="project" value="UniProtKB-SubCell"/>
</dbReference>
<evidence type="ECO:0000256" key="4">
    <source>
        <dbReference type="ARBA" id="ARBA00023089"/>
    </source>
</evidence>
<name>A0A816N260_BRANA</name>
<dbReference type="InterPro" id="IPR002100">
    <property type="entry name" value="TF_MADSbox"/>
</dbReference>
<dbReference type="PANTHER" id="PTHR31933">
    <property type="entry name" value="O-FUCOSYLTRANSFERASE 2-RELATED"/>
    <property type="match status" value="1"/>
</dbReference>
<evidence type="ECO:0000313" key="10">
    <source>
        <dbReference type="EMBL" id="CAF2027786.1"/>
    </source>
</evidence>
<keyword evidence="6" id="KW-0804">Transcription</keyword>
<dbReference type="CDD" id="cd00265">
    <property type="entry name" value="MADS_MEF2_like"/>
    <property type="match status" value="1"/>
</dbReference>
<comment type="subcellular location">
    <subcellularLocation>
        <location evidence="1">Nucleus</location>
    </subcellularLocation>
</comment>
<dbReference type="PROSITE" id="PS51297">
    <property type="entry name" value="K_BOX"/>
    <property type="match status" value="1"/>
</dbReference>
<evidence type="ECO:0000256" key="1">
    <source>
        <dbReference type="ARBA" id="ARBA00004123"/>
    </source>
</evidence>
<dbReference type="GO" id="GO:0030154">
    <property type="term" value="P:cell differentiation"/>
    <property type="evidence" value="ECO:0007669"/>
    <property type="project" value="UniProtKB-KW"/>
</dbReference>
<dbReference type="GO" id="GO:0000977">
    <property type="term" value="F:RNA polymerase II transcription regulatory region sequence-specific DNA binding"/>
    <property type="evidence" value="ECO:0007669"/>
    <property type="project" value="InterPro"/>
</dbReference>
<dbReference type="PROSITE" id="PS00350">
    <property type="entry name" value="MADS_BOX_1"/>
    <property type="match status" value="1"/>
</dbReference>
<reference evidence="10" key="1">
    <citation type="submission" date="2021-01" db="EMBL/GenBank/DDBJ databases">
        <authorList>
            <consortium name="Genoscope - CEA"/>
            <person name="William W."/>
        </authorList>
    </citation>
    <scope>NUCLEOTIDE SEQUENCE</scope>
</reference>
<evidence type="ECO:0000259" key="8">
    <source>
        <dbReference type="PROSITE" id="PS50066"/>
    </source>
</evidence>
<dbReference type="PRINTS" id="PR00404">
    <property type="entry name" value="MADSDOMAIN"/>
</dbReference>
<dbReference type="Gene3D" id="3.40.1810.10">
    <property type="entry name" value="Transcription factor, MADS-box"/>
    <property type="match status" value="1"/>
</dbReference>
<dbReference type="GO" id="GO:0045944">
    <property type="term" value="P:positive regulation of transcription by RNA polymerase II"/>
    <property type="evidence" value="ECO:0007669"/>
    <property type="project" value="InterPro"/>
</dbReference>
<accession>A0A816N260</accession>
<dbReference type="FunFam" id="3.40.1810.10:FF:000007">
    <property type="entry name" value="Transcription factor, MADS-box"/>
    <property type="match status" value="1"/>
</dbReference>
<dbReference type="AlphaFoldDB" id="A0A816N260"/>
<dbReference type="SMART" id="SM00432">
    <property type="entry name" value="MADS"/>
    <property type="match status" value="1"/>
</dbReference>
<evidence type="ECO:0000256" key="6">
    <source>
        <dbReference type="ARBA" id="ARBA00023163"/>
    </source>
</evidence>
<keyword evidence="7" id="KW-0539">Nucleus</keyword>
<dbReference type="InterPro" id="IPR036879">
    <property type="entry name" value="TF_MADSbox_sf"/>
</dbReference>
<feature type="domain" description="K-box" evidence="9">
    <location>
        <begin position="100"/>
        <end position="191"/>
    </location>
</feature>
<evidence type="ECO:0000256" key="2">
    <source>
        <dbReference type="ARBA" id="ARBA00022782"/>
    </source>
</evidence>
<feature type="domain" description="MADS-box" evidence="8">
    <location>
        <begin position="13"/>
        <end position="73"/>
    </location>
</feature>
<dbReference type="GO" id="GO:0003700">
    <property type="term" value="F:DNA-binding transcription factor activity"/>
    <property type="evidence" value="ECO:0007669"/>
    <property type="project" value="InterPro"/>
</dbReference>
<sequence>MGRQDSRSVVKKMAREKRRIKKIDNITARQVTFSKRRRGIFKKAGELSVLCDADVALIIFSATGKLFEFSSSRMRDILGRYNLHASNINKVMGLPSPYHQQLEDCNLSRLSQEVEDKTKQLRKLRGEDLEGLNLEELQRLEKMLESGLSRVSEKKGEFLMSQISSLEKRGSELADENRRLRERVVTTMEMAKTMALKEAVETESATTNVSSYDSGAPLEDDFSDTSLKLGWEKSEFSLHCGDCEQVSHLSDKINDQLQLKNCMFVTHPLFNTVNDDYLRPTSINGGFCVNLNQSQRTSSLAGGLRAPFPDLLFESLPPSTFFDSIRQQVELWSPFPDQPWKPCTQPYKAPLRMEYYATGIRATRIKTAPTHASADWYVENLLPVVTLRFVAKYRQVIWQGRVLNSQLTDEELRNKDEEIGLLLSALASAEELAEVEGKASVMAAVDYYVSMKSDIFISASPGNMHNALLAHGAYLNLMTVNPNTILLGQVLVNRSIGWSEFEGAVLKGHKNSQGQLRLRKSIYTYPAPDCMCKVA</sequence>
<dbReference type="SUPFAM" id="SSF55455">
    <property type="entry name" value="SRF-like"/>
    <property type="match status" value="1"/>
</dbReference>
<dbReference type="InterPro" id="IPR052272">
    <property type="entry name" value="GT106_glycosyltransferase"/>
</dbReference>
<evidence type="ECO:0000256" key="7">
    <source>
        <dbReference type="ARBA" id="ARBA00023242"/>
    </source>
</evidence>
<dbReference type="InterPro" id="IPR033896">
    <property type="entry name" value="MEF2-like_N"/>
</dbReference>